<dbReference type="InterPro" id="IPR033906">
    <property type="entry name" value="Lipase_N"/>
</dbReference>
<evidence type="ECO:0000256" key="1">
    <source>
        <dbReference type="ARBA" id="ARBA00004613"/>
    </source>
</evidence>
<dbReference type="InterPro" id="IPR013818">
    <property type="entry name" value="Lipase"/>
</dbReference>
<evidence type="ECO:0000259" key="6">
    <source>
        <dbReference type="Pfam" id="PF00151"/>
    </source>
</evidence>
<dbReference type="GO" id="GO:0017171">
    <property type="term" value="F:serine hydrolase activity"/>
    <property type="evidence" value="ECO:0007669"/>
    <property type="project" value="TreeGrafter"/>
</dbReference>
<name>A0AAD4JT46_9MUSC</name>
<evidence type="ECO:0000313" key="8">
    <source>
        <dbReference type="Proteomes" id="UP001200034"/>
    </source>
</evidence>
<gene>
    <name evidence="7" type="ORF">KR093_003441</name>
</gene>
<sequence>FIRIFINLFAGSASSMSVGDRAGRINGVDGWHVPNVDGSLKWLSMQEASQQLAAFETLNDLDFVEHLSLNAVNFYLYTQRNPNDGQEIKASKQSIDASNFDPKYPTKITIHGWNSNYKDGVNTGLRAIWFLSGNYNMIAVDWSRGRSLEYASSVAGAAVSGGKIAKLIDFLVKEYGMSLETVEIVGCSLGAHVAGYAGKQVTTGLVQKIVGLDPASPLVSYNKPAKRLSSNDAFYVESIQTNGGTLGFNKPIGRAAFYPNGGKSQPGCGLDLTGGCAHIRSVVYYMESLTMNNYPTMKCPSYEYANKKDCGSTYSSVRMGSVENEFVAVGEFYVPVNNASPYGLGEVNDNGNETGDDSTTKVPDEPITSDPGNETEANTTTNEPKDDETTVSPGNDSTTSTSEETETPTTPSAPEDDSGKGHAANIYILNLIFVNANVNT</sequence>
<dbReference type="PANTHER" id="PTHR11610:SF150">
    <property type="entry name" value="FI01825P-RELATED"/>
    <property type="match status" value="1"/>
</dbReference>
<feature type="non-terminal residue" evidence="7">
    <location>
        <position position="1"/>
    </location>
</feature>
<evidence type="ECO:0000256" key="2">
    <source>
        <dbReference type="ARBA" id="ARBA00010701"/>
    </source>
</evidence>
<evidence type="ECO:0000313" key="7">
    <source>
        <dbReference type="EMBL" id="KAH8358956.1"/>
    </source>
</evidence>
<dbReference type="GO" id="GO:0016298">
    <property type="term" value="F:lipase activity"/>
    <property type="evidence" value="ECO:0007669"/>
    <property type="project" value="InterPro"/>
</dbReference>
<dbReference type="FunFam" id="3.40.50.1820:FF:000076">
    <property type="entry name" value="phospholipase A1"/>
    <property type="match status" value="1"/>
</dbReference>
<protein>
    <recommendedName>
        <fullName evidence="6">Lipase domain-containing protein</fullName>
    </recommendedName>
</protein>
<dbReference type="PANTHER" id="PTHR11610">
    <property type="entry name" value="LIPASE"/>
    <property type="match status" value="1"/>
</dbReference>
<dbReference type="InterPro" id="IPR000734">
    <property type="entry name" value="TAG_lipase"/>
</dbReference>
<comment type="caution">
    <text evidence="7">The sequence shown here is derived from an EMBL/GenBank/DDBJ whole genome shotgun (WGS) entry which is preliminary data.</text>
</comment>
<feature type="compositionally biased region" description="Low complexity" evidence="5">
    <location>
        <begin position="396"/>
        <end position="413"/>
    </location>
</feature>
<dbReference type="Pfam" id="PF00151">
    <property type="entry name" value="Lipase"/>
    <property type="match status" value="1"/>
</dbReference>
<feature type="non-terminal residue" evidence="7">
    <location>
        <position position="440"/>
    </location>
</feature>
<dbReference type="GO" id="GO:0005615">
    <property type="term" value="C:extracellular space"/>
    <property type="evidence" value="ECO:0007669"/>
    <property type="project" value="TreeGrafter"/>
</dbReference>
<feature type="region of interest" description="Disordered" evidence="5">
    <location>
        <begin position="344"/>
        <end position="421"/>
    </location>
</feature>
<dbReference type="AlphaFoldDB" id="A0AAD4JT46"/>
<evidence type="ECO:0000256" key="5">
    <source>
        <dbReference type="SAM" id="MobiDB-lite"/>
    </source>
</evidence>
<evidence type="ECO:0000256" key="4">
    <source>
        <dbReference type="RuleBase" id="RU004262"/>
    </source>
</evidence>
<dbReference type="InterPro" id="IPR002334">
    <property type="entry name" value="Allerg_PlipaseA1"/>
</dbReference>
<accession>A0AAD4JT46</accession>
<evidence type="ECO:0000256" key="3">
    <source>
        <dbReference type="ARBA" id="ARBA00022525"/>
    </source>
</evidence>
<reference evidence="7" key="1">
    <citation type="journal article" date="2021" name="Mol. Ecol. Resour.">
        <title>Phylogenomic analyses of the genus Drosophila reveals genomic signals of climate adaptation.</title>
        <authorList>
            <person name="Li F."/>
            <person name="Rane R.V."/>
            <person name="Luria V."/>
            <person name="Xiong Z."/>
            <person name="Chen J."/>
            <person name="Li Z."/>
            <person name="Catullo R.A."/>
            <person name="Griffin P.C."/>
            <person name="Schiffer M."/>
            <person name="Pearce S."/>
            <person name="Lee S.F."/>
            <person name="McElroy K."/>
            <person name="Stocker A."/>
            <person name="Shirriffs J."/>
            <person name="Cockerell F."/>
            <person name="Coppin C."/>
            <person name="Sgro C.M."/>
            <person name="Karger A."/>
            <person name="Cain J.W."/>
            <person name="Weber J.A."/>
            <person name="Santpere G."/>
            <person name="Kirschner M.W."/>
            <person name="Hoffmann A.A."/>
            <person name="Oakeshott J.G."/>
            <person name="Zhang G."/>
        </authorList>
    </citation>
    <scope>NUCLEOTIDE SEQUENCE</scope>
    <source>
        <strain evidence="7">BGI-SZ-2011g</strain>
    </source>
</reference>
<dbReference type="CDD" id="cd00707">
    <property type="entry name" value="Pancreat_lipase_like"/>
    <property type="match status" value="1"/>
</dbReference>
<feature type="domain" description="Lipase" evidence="6">
    <location>
        <begin position="71"/>
        <end position="342"/>
    </location>
</feature>
<dbReference type="Gene3D" id="3.40.50.1820">
    <property type="entry name" value="alpha/beta hydrolase"/>
    <property type="match status" value="1"/>
</dbReference>
<dbReference type="EMBL" id="JAJJHW010003409">
    <property type="protein sequence ID" value="KAH8358956.1"/>
    <property type="molecule type" value="Genomic_DNA"/>
</dbReference>
<keyword evidence="3" id="KW-0964">Secreted</keyword>
<dbReference type="PRINTS" id="PR00825">
    <property type="entry name" value="DOLALLERGEN"/>
</dbReference>
<comment type="similarity">
    <text evidence="2 4">Belongs to the AB hydrolase superfamily. Lipase family.</text>
</comment>
<comment type="subcellular location">
    <subcellularLocation>
        <location evidence="1">Secreted</location>
    </subcellularLocation>
</comment>
<proteinExistence type="inferred from homology"/>
<dbReference type="InterPro" id="IPR029058">
    <property type="entry name" value="AB_hydrolase_fold"/>
</dbReference>
<dbReference type="Proteomes" id="UP001200034">
    <property type="component" value="Unassembled WGS sequence"/>
</dbReference>
<organism evidence="7 8">
    <name type="scientific">Drosophila rubida</name>
    <dbReference type="NCBI Taxonomy" id="30044"/>
    <lineage>
        <taxon>Eukaryota</taxon>
        <taxon>Metazoa</taxon>
        <taxon>Ecdysozoa</taxon>
        <taxon>Arthropoda</taxon>
        <taxon>Hexapoda</taxon>
        <taxon>Insecta</taxon>
        <taxon>Pterygota</taxon>
        <taxon>Neoptera</taxon>
        <taxon>Endopterygota</taxon>
        <taxon>Diptera</taxon>
        <taxon>Brachycera</taxon>
        <taxon>Muscomorpha</taxon>
        <taxon>Ephydroidea</taxon>
        <taxon>Drosophilidae</taxon>
        <taxon>Drosophila</taxon>
    </lineage>
</organism>
<dbReference type="GO" id="GO:0016042">
    <property type="term" value="P:lipid catabolic process"/>
    <property type="evidence" value="ECO:0007669"/>
    <property type="project" value="TreeGrafter"/>
</dbReference>
<dbReference type="SUPFAM" id="SSF53474">
    <property type="entry name" value="alpha/beta-Hydrolases"/>
    <property type="match status" value="1"/>
</dbReference>
<keyword evidence="8" id="KW-1185">Reference proteome</keyword>
<dbReference type="PRINTS" id="PR00821">
    <property type="entry name" value="TAGLIPASE"/>
</dbReference>